<name>A0A2Z5Y1K9_9ENTE</name>
<dbReference type="Proteomes" id="UP000269226">
    <property type="component" value="Chromosome"/>
</dbReference>
<protein>
    <submittedName>
        <fullName evidence="2">Late competence protein comGF, access of DNA to comEA</fullName>
    </submittedName>
</protein>
<dbReference type="RefSeq" id="WP_041363232.1">
    <property type="nucleotide sequence ID" value="NZ_AP018492.1"/>
</dbReference>
<keyword evidence="1" id="KW-1133">Transmembrane helix</keyword>
<dbReference type="GeneID" id="57043128"/>
<gene>
    <name evidence="2" type="ORF">DAT561_0571</name>
</gene>
<proteinExistence type="predicted"/>
<evidence type="ECO:0000313" key="3">
    <source>
        <dbReference type="Proteomes" id="UP000269226"/>
    </source>
</evidence>
<accession>A0A2Z5Y1K9</accession>
<keyword evidence="1" id="KW-0812">Transmembrane</keyword>
<keyword evidence="1" id="KW-0472">Membrane</keyword>
<evidence type="ECO:0000256" key="1">
    <source>
        <dbReference type="SAM" id="Phobius"/>
    </source>
</evidence>
<evidence type="ECO:0000313" key="2">
    <source>
        <dbReference type="EMBL" id="BBC60706.1"/>
    </source>
</evidence>
<dbReference type="AlphaFoldDB" id="A0A2Z5Y1K9"/>
<dbReference type="EMBL" id="AP018492">
    <property type="protein sequence ID" value="BBC60706.1"/>
    <property type="molecule type" value="Genomic_DNA"/>
</dbReference>
<feature type="transmembrane region" description="Helical" evidence="1">
    <location>
        <begin position="21"/>
        <end position="43"/>
    </location>
</feature>
<reference evidence="2 3" key="1">
    <citation type="submission" date="2018-01" db="EMBL/GenBank/DDBJ databases">
        <title>Whole genome sequence of Melissococcus plutonius DAT561.</title>
        <authorList>
            <person name="Okumura K."/>
            <person name="Takamatsu D."/>
            <person name="Okura M."/>
        </authorList>
    </citation>
    <scope>NUCLEOTIDE SEQUENCE [LARGE SCALE GENOMIC DNA]</scope>
    <source>
        <strain evidence="2 3">DAT561</strain>
    </source>
</reference>
<sequence>MSKIEKKNKKQCNCGYIFIESLLSFIVMCVIISTLLQSTLFLLKKEEEQTKQLELARLLYEESQLFYVNNKVKHKTFKLGEEKYNILWQIQDKKTKKLQIDNNKRNIIIEKKSP</sequence>
<organism evidence="2 3">
    <name type="scientific">Melissococcus plutonius</name>
    <dbReference type="NCBI Taxonomy" id="33970"/>
    <lineage>
        <taxon>Bacteria</taxon>
        <taxon>Bacillati</taxon>
        <taxon>Bacillota</taxon>
        <taxon>Bacilli</taxon>
        <taxon>Lactobacillales</taxon>
        <taxon>Enterococcaceae</taxon>
        <taxon>Melissococcus</taxon>
    </lineage>
</organism>